<dbReference type="PANTHER" id="PTHR24416">
    <property type="entry name" value="TYROSINE-PROTEIN KINASE RECEPTOR"/>
    <property type="match status" value="1"/>
</dbReference>
<dbReference type="RefSeq" id="XP_014667913.1">
    <property type="nucleotide sequence ID" value="XM_014812427.1"/>
</dbReference>
<dbReference type="InterPro" id="IPR001245">
    <property type="entry name" value="Ser-Thr/Tyr_kinase_cat_dom"/>
</dbReference>
<dbReference type="Pfam" id="PF07714">
    <property type="entry name" value="PK_Tyr_Ser-Thr"/>
    <property type="match status" value="1"/>
</dbReference>
<evidence type="ECO:0000259" key="1">
    <source>
        <dbReference type="PROSITE" id="PS50011"/>
    </source>
</evidence>
<dbReference type="PANTHER" id="PTHR24416:SF573">
    <property type="entry name" value="INACTIVE TYROSINE-PROTEIN KINASE 7"/>
    <property type="match status" value="1"/>
</dbReference>
<sequence length="155" mass="17074">MEASVPIHRYTHRDLAARNCLITSGYEVKVANMSLTRDIYAKEYDRWRGTAAAPVRWMPPEALADDDFSTRADVWSFGVLAWEVFTQGDLPYSGRAGDDIAAGVAAGSLRLPPLDQCPEPLHAVMRACWSPRSADRPSFSELAVSIGEMTVDSDL</sequence>
<evidence type="ECO:0000313" key="2">
    <source>
        <dbReference type="Proteomes" id="UP000695022"/>
    </source>
</evidence>
<dbReference type="SUPFAM" id="SSF56112">
    <property type="entry name" value="Protein kinase-like (PK-like)"/>
    <property type="match status" value="1"/>
</dbReference>
<dbReference type="Proteomes" id="UP000695022">
    <property type="component" value="Unplaced"/>
</dbReference>
<dbReference type="GeneID" id="106809362"/>
<name>A0ABM1E6U2_PRICU</name>
<dbReference type="PROSITE" id="PS00109">
    <property type="entry name" value="PROTEIN_KINASE_TYR"/>
    <property type="match status" value="1"/>
</dbReference>
<keyword evidence="2" id="KW-1185">Reference proteome</keyword>
<dbReference type="Gene3D" id="1.10.510.10">
    <property type="entry name" value="Transferase(Phosphotransferase) domain 1"/>
    <property type="match status" value="1"/>
</dbReference>
<accession>A0ABM1E6U2</accession>
<feature type="domain" description="Protein kinase" evidence="1">
    <location>
        <begin position="1"/>
        <end position="151"/>
    </location>
</feature>
<dbReference type="InterPro" id="IPR011009">
    <property type="entry name" value="Kinase-like_dom_sf"/>
</dbReference>
<dbReference type="PRINTS" id="PR00109">
    <property type="entry name" value="TYRKINASE"/>
</dbReference>
<dbReference type="PROSITE" id="PS50011">
    <property type="entry name" value="PROTEIN_KINASE_DOM"/>
    <property type="match status" value="1"/>
</dbReference>
<dbReference type="SMART" id="SM00219">
    <property type="entry name" value="TyrKc"/>
    <property type="match status" value="1"/>
</dbReference>
<organism evidence="2 3">
    <name type="scientific">Priapulus caudatus</name>
    <name type="common">Priapulid worm</name>
    <dbReference type="NCBI Taxonomy" id="37621"/>
    <lineage>
        <taxon>Eukaryota</taxon>
        <taxon>Metazoa</taxon>
        <taxon>Ecdysozoa</taxon>
        <taxon>Scalidophora</taxon>
        <taxon>Priapulida</taxon>
        <taxon>Priapulimorpha</taxon>
        <taxon>Priapulimorphida</taxon>
        <taxon>Priapulidae</taxon>
        <taxon>Priapulus</taxon>
    </lineage>
</organism>
<proteinExistence type="predicted"/>
<dbReference type="InterPro" id="IPR000719">
    <property type="entry name" value="Prot_kinase_dom"/>
</dbReference>
<protein>
    <submittedName>
        <fullName evidence="3">Inactive tyrosine-protein kinase 7-like</fullName>
    </submittedName>
</protein>
<dbReference type="InterPro" id="IPR050122">
    <property type="entry name" value="RTK"/>
</dbReference>
<evidence type="ECO:0000313" key="3">
    <source>
        <dbReference type="RefSeq" id="XP_014667913.1"/>
    </source>
</evidence>
<dbReference type="InterPro" id="IPR020635">
    <property type="entry name" value="Tyr_kinase_cat_dom"/>
</dbReference>
<reference evidence="3" key="1">
    <citation type="submission" date="2025-08" db="UniProtKB">
        <authorList>
            <consortium name="RefSeq"/>
        </authorList>
    </citation>
    <scope>IDENTIFICATION</scope>
</reference>
<dbReference type="InterPro" id="IPR008266">
    <property type="entry name" value="Tyr_kinase_AS"/>
</dbReference>
<gene>
    <name evidence="3" type="primary">LOC106809362</name>
</gene>